<accession>A0A1Y1VU61</accession>
<protein>
    <submittedName>
        <fullName evidence="2">Vps52-domain-containing protein</fullName>
    </submittedName>
</protein>
<dbReference type="GO" id="GO:0019905">
    <property type="term" value="F:syntaxin binding"/>
    <property type="evidence" value="ECO:0007669"/>
    <property type="project" value="TreeGrafter"/>
</dbReference>
<name>A0A1Y1VU61_9FUNG</name>
<feature type="non-terminal residue" evidence="2">
    <location>
        <position position="1"/>
    </location>
</feature>
<sequence>KYYLECIFKSINRLLMDNAASEYIFIKDFFFPDNKLNSKLAKQKEAASSSSTPTSKNKNLRQKKLIQDTITLINEIINTIFEPTTKNITKSIKQCIDLTNDSTAILMCIRLNTLHEMISQKRGISEICRYFQSLNMILWPRFQLIINNHIENLKKIDPEKADSGNNPLPHQITRKYAEYTTAILTLNNGFNDDLLLNNLKRLRSELEVLLFKISAIYKQRKQQITFLLNNYNLIIVTLKDNMRPNFQEEIDYFSELFNNKMMEYVEEELNVYIGPMMQLLNKLNYTQKNNISDDSFINVARSFNQNWKTYMQNINDDIYKSFPNYQTCTLALHLVLTQYIFYYTKFYEAWDNRFNSSSSPSDSNGGRKPPKIQPIGTHSIMVEIKKYKTSFV</sequence>
<gene>
    <name evidence="2" type="ORF">BCR32DRAFT_251197</name>
</gene>
<dbReference type="OrthoDB" id="19482at2759"/>
<dbReference type="EMBL" id="MCFG01000539">
    <property type="protein sequence ID" value="ORX64284.1"/>
    <property type="molecule type" value="Genomic_DNA"/>
</dbReference>
<dbReference type="GO" id="GO:0032456">
    <property type="term" value="P:endocytic recycling"/>
    <property type="evidence" value="ECO:0007669"/>
    <property type="project" value="TreeGrafter"/>
</dbReference>
<dbReference type="GO" id="GO:0005829">
    <property type="term" value="C:cytosol"/>
    <property type="evidence" value="ECO:0007669"/>
    <property type="project" value="GOC"/>
</dbReference>
<evidence type="ECO:0000259" key="1">
    <source>
        <dbReference type="Pfam" id="PF20655"/>
    </source>
</evidence>
<dbReference type="PANTHER" id="PTHR14190:SF7">
    <property type="entry name" value="VACUOLAR PROTEIN SORTING-ASSOCIATED PROTEIN 52 HOMOLOG"/>
    <property type="match status" value="1"/>
</dbReference>
<dbReference type="PANTHER" id="PTHR14190">
    <property type="entry name" value="SUPPRESSOR OF ACTIN MUTATIONS 2/VACUOLAR PROTEIN SORTING 52"/>
    <property type="match status" value="1"/>
</dbReference>
<dbReference type="Proteomes" id="UP000193944">
    <property type="component" value="Unassembled WGS sequence"/>
</dbReference>
<dbReference type="GO" id="GO:0006896">
    <property type="term" value="P:Golgi to vacuole transport"/>
    <property type="evidence" value="ECO:0007669"/>
    <property type="project" value="TreeGrafter"/>
</dbReference>
<dbReference type="InterPro" id="IPR048361">
    <property type="entry name" value="Vps52_C"/>
</dbReference>
<comment type="caution">
    <text evidence="2">The sequence shown here is derived from an EMBL/GenBank/DDBJ whole genome shotgun (WGS) entry which is preliminary data.</text>
</comment>
<dbReference type="GO" id="GO:0042147">
    <property type="term" value="P:retrograde transport, endosome to Golgi"/>
    <property type="evidence" value="ECO:0007669"/>
    <property type="project" value="TreeGrafter"/>
</dbReference>
<feature type="domain" description="Vps52 C-terminal" evidence="1">
    <location>
        <begin position="74"/>
        <end position="260"/>
    </location>
</feature>
<keyword evidence="3" id="KW-1185">Reference proteome</keyword>
<organism evidence="2 3">
    <name type="scientific">Anaeromyces robustus</name>
    <dbReference type="NCBI Taxonomy" id="1754192"/>
    <lineage>
        <taxon>Eukaryota</taxon>
        <taxon>Fungi</taxon>
        <taxon>Fungi incertae sedis</taxon>
        <taxon>Chytridiomycota</taxon>
        <taxon>Chytridiomycota incertae sedis</taxon>
        <taxon>Neocallimastigomycetes</taxon>
        <taxon>Neocallimastigales</taxon>
        <taxon>Neocallimastigaceae</taxon>
        <taxon>Anaeromyces</taxon>
    </lineage>
</organism>
<dbReference type="STRING" id="1754192.A0A1Y1VU61"/>
<reference evidence="2 3" key="2">
    <citation type="submission" date="2016-08" db="EMBL/GenBank/DDBJ databases">
        <title>Pervasive Adenine N6-methylation of Active Genes in Fungi.</title>
        <authorList>
            <consortium name="DOE Joint Genome Institute"/>
            <person name="Mondo S.J."/>
            <person name="Dannebaum R.O."/>
            <person name="Kuo R.C."/>
            <person name="Labutti K."/>
            <person name="Haridas S."/>
            <person name="Kuo A."/>
            <person name="Salamov A."/>
            <person name="Ahrendt S.R."/>
            <person name="Lipzen A."/>
            <person name="Sullivan W."/>
            <person name="Andreopoulos W.B."/>
            <person name="Clum A."/>
            <person name="Lindquist E."/>
            <person name="Daum C."/>
            <person name="Ramamoorthy G.K."/>
            <person name="Gryganskyi A."/>
            <person name="Culley D."/>
            <person name="Magnuson J.K."/>
            <person name="James T.Y."/>
            <person name="O'Malley M.A."/>
            <person name="Stajich J.E."/>
            <person name="Spatafora J.W."/>
            <person name="Visel A."/>
            <person name="Grigoriev I.V."/>
        </authorList>
    </citation>
    <scope>NUCLEOTIDE SEQUENCE [LARGE SCALE GENOMIC DNA]</scope>
    <source>
        <strain evidence="2 3">S4</strain>
    </source>
</reference>
<proteinExistence type="predicted"/>
<dbReference type="GO" id="GO:0000938">
    <property type="term" value="C:GARP complex"/>
    <property type="evidence" value="ECO:0007669"/>
    <property type="project" value="TreeGrafter"/>
</dbReference>
<feature type="domain" description="Vps52 C-terminal" evidence="1">
    <location>
        <begin position="1"/>
        <end position="31"/>
    </location>
</feature>
<dbReference type="InterPro" id="IPR007258">
    <property type="entry name" value="Vps52"/>
</dbReference>
<evidence type="ECO:0000313" key="3">
    <source>
        <dbReference type="Proteomes" id="UP000193944"/>
    </source>
</evidence>
<dbReference type="AlphaFoldDB" id="A0A1Y1VU61"/>
<reference evidence="2 3" key="1">
    <citation type="submission" date="2016-08" db="EMBL/GenBank/DDBJ databases">
        <title>A Parts List for Fungal Cellulosomes Revealed by Comparative Genomics.</title>
        <authorList>
            <consortium name="DOE Joint Genome Institute"/>
            <person name="Haitjema C.H."/>
            <person name="Gilmore S.P."/>
            <person name="Henske J.K."/>
            <person name="Solomon K.V."/>
            <person name="De Groot R."/>
            <person name="Kuo A."/>
            <person name="Mondo S.J."/>
            <person name="Salamov A.A."/>
            <person name="Labutti K."/>
            <person name="Zhao Z."/>
            <person name="Chiniquy J."/>
            <person name="Barry K."/>
            <person name="Brewer H.M."/>
            <person name="Purvine S.O."/>
            <person name="Wright A.T."/>
            <person name="Boxma B."/>
            <person name="Van Alen T."/>
            <person name="Hackstein J.H."/>
            <person name="Baker S.E."/>
            <person name="Grigoriev I.V."/>
            <person name="O'Malley M.A."/>
        </authorList>
    </citation>
    <scope>NUCLEOTIDE SEQUENCE [LARGE SCALE GENOMIC DNA]</scope>
    <source>
        <strain evidence="2 3">S4</strain>
    </source>
</reference>
<evidence type="ECO:0000313" key="2">
    <source>
        <dbReference type="EMBL" id="ORX64284.1"/>
    </source>
</evidence>
<dbReference type="Pfam" id="PF20655">
    <property type="entry name" value="Vps52_C"/>
    <property type="match status" value="2"/>
</dbReference>